<dbReference type="EMBL" id="JBHUCO010000051">
    <property type="protein sequence ID" value="MFD1522881.1"/>
    <property type="molecule type" value="Genomic_DNA"/>
</dbReference>
<dbReference type="Proteomes" id="UP001597114">
    <property type="component" value="Unassembled WGS sequence"/>
</dbReference>
<gene>
    <name evidence="1" type="ORF">ACFSJD_35700</name>
</gene>
<dbReference type="Gene3D" id="2.30.110.10">
    <property type="entry name" value="Electron Transport, Fmn-binding Protein, Chain A"/>
    <property type="match status" value="1"/>
</dbReference>
<keyword evidence="1" id="KW-0560">Oxidoreductase</keyword>
<sequence>MATESGIALTGEIAERINSALENRKPLTVSYVGLDNRPHMSLRGSIHVHAVDQLAIWVRHSQGGIVEAIGSNPAIGLLYRDADSRTTYVVSGRARVAGDEDTRRAVFDASPKVEQDHDPERLGVAVLIDVDEVKGGTVGGAQVSMTR</sequence>
<evidence type="ECO:0000313" key="1">
    <source>
        <dbReference type="EMBL" id="MFD1522881.1"/>
    </source>
</evidence>
<dbReference type="SUPFAM" id="SSF50475">
    <property type="entry name" value="FMN-binding split barrel"/>
    <property type="match status" value="1"/>
</dbReference>
<dbReference type="EC" id="1.4.3.5" evidence="1"/>
<comment type="caution">
    <text evidence="1">The sequence shown here is derived from an EMBL/GenBank/DDBJ whole genome shotgun (WGS) entry which is preliminary data.</text>
</comment>
<dbReference type="InterPro" id="IPR012349">
    <property type="entry name" value="Split_barrel_FMN-bd"/>
</dbReference>
<keyword evidence="2" id="KW-1185">Reference proteome</keyword>
<dbReference type="EC" id="1.-.-.-" evidence="1"/>
<reference evidence="2" key="1">
    <citation type="journal article" date="2019" name="Int. J. Syst. Evol. Microbiol.">
        <title>The Global Catalogue of Microorganisms (GCM) 10K type strain sequencing project: providing services to taxonomists for standard genome sequencing and annotation.</title>
        <authorList>
            <consortium name="The Broad Institute Genomics Platform"/>
            <consortium name="The Broad Institute Genome Sequencing Center for Infectious Disease"/>
            <person name="Wu L."/>
            <person name="Ma J."/>
        </authorList>
    </citation>
    <scope>NUCLEOTIDE SEQUENCE [LARGE SCALE GENOMIC DNA]</scope>
    <source>
        <strain evidence="2">CCM 7043</strain>
    </source>
</reference>
<proteinExistence type="predicted"/>
<dbReference type="RefSeq" id="WP_344719720.1">
    <property type="nucleotide sequence ID" value="NZ_BAAAUS010000005.1"/>
</dbReference>
<name>A0ABW4F6U9_9PSEU</name>
<protein>
    <submittedName>
        <fullName evidence="1">Pyridoxamine 5'-phosphate oxidase family protein</fullName>
        <ecNumber evidence="1">1.-.-.-</ecNumber>
        <ecNumber evidence="1">1.4.3.5</ecNumber>
    </submittedName>
</protein>
<evidence type="ECO:0000313" key="2">
    <source>
        <dbReference type="Proteomes" id="UP001597114"/>
    </source>
</evidence>
<accession>A0ABW4F6U9</accession>
<organism evidence="1 2">
    <name type="scientific">Pseudonocardia yunnanensis</name>
    <dbReference type="NCBI Taxonomy" id="58107"/>
    <lineage>
        <taxon>Bacteria</taxon>
        <taxon>Bacillati</taxon>
        <taxon>Actinomycetota</taxon>
        <taxon>Actinomycetes</taxon>
        <taxon>Pseudonocardiales</taxon>
        <taxon>Pseudonocardiaceae</taxon>
        <taxon>Pseudonocardia</taxon>
    </lineage>
</organism>
<dbReference type="GO" id="GO:0004733">
    <property type="term" value="F:pyridoxamine phosphate oxidase activity"/>
    <property type="evidence" value="ECO:0007669"/>
    <property type="project" value="UniProtKB-EC"/>
</dbReference>